<evidence type="ECO:0000313" key="2">
    <source>
        <dbReference type="EMBL" id="AYG00791.1"/>
    </source>
</evidence>
<name>A0A387BQN0_9LACT</name>
<evidence type="ECO:0000256" key="1">
    <source>
        <dbReference type="HAMAP-Rule" id="MF_01851"/>
    </source>
</evidence>
<protein>
    <recommendedName>
        <fullName evidence="1">UPF0637 protein D7I46_06595</fullName>
    </recommendedName>
</protein>
<dbReference type="KEGG" id="lact:D7I46_06595"/>
<gene>
    <name evidence="2" type="ORF">D7I46_06595</name>
</gene>
<dbReference type="EMBL" id="CP032627">
    <property type="protein sequence ID" value="AYG00791.1"/>
    <property type="molecule type" value="Genomic_DNA"/>
</dbReference>
<comment type="similarity">
    <text evidence="1">Belongs to the UPF0637 family.</text>
</comment>
<dbReference type="AlphaFoldDB" id="A0A387BQN0"/>
<dbReference type="InterPro" id="IPR009403">
    <property type="entry name" value="UPF0637"/>
</dbReference>
<dbReference type="Pfam" id="PF06335">
    <property type="entry name" value="DUF1054"/>
    <property type="match status" value="2"/>
</dbReference>
<dbReference type="PIRSF" id="PIRSF021332">
    <property type="entry name" value="DUF1054"/>
    <property type="match status" value="1"/>
</dbReference>
<dbReference type="Gene3D" id="3.30.930.20">
    <property type="entry name" value="Protein of unknown function DUF1054"/>
    <property type="match status" value="2"/>
</dbReference>
<dbReference type="InterPro" id="IPR053707">
    <property type="entry name" value="UPF0637_domain_sf"/>
</dbReference>
<accession>A0A387BQN0</accession>
<dbReference type="OrthoDB" id="9812818at2"/>
<sequence length="222" mass="25944">MFTKQSFEVFDVVGLEARMSKIREKIQPDFLEIGEKFLSVLRLDLRLQSSSESGHSSTESAEMTENLSERQFYLHIAKHLRRTTNAPENTWAAISTKPRGYKMEPHFQLGIWKDYVFVYLSIIDQPKAQKEYADRLLSNLTELEKLPSDFVISKNHTKDEFYNLSVLTETINRLSAVKKSEFEIGRVWSAEKFDGNHDENILTEMLETIRNLIPIYEQLMEK</sequence>
<dbReference type="RefSeq" id="WP_120772179.1">
    <property type="nucleotide sequence ID" value="NZ_CP032627.1"/>
</dbReference>
<evidence type="ECO:0000313" key="3">
    <source>
        <dbReference type="Proteomes" id="UP000269374"/>
    </source>
</evidence>
<proteinExistence type="inferred from homology"/>
<dbReference type="SUPFAM" id="SSF142913">
    <property type="entry name" value="YktB/PF0168-like"/>
    <property type="match status" value="2"/>
</dbReference>
<dbReference type="Proteomes" id="UP000269374">
    <property type="component" value="Chromosome"/>
</dbReference>
<dbReference type="HAMAP" id="MF_01851">
    <property type="entry name" value="UPF0637"/>
    <property type="match status" value="1"/>
</dbReference>
<reference evidence="2 3" key="1">
    <citation type="submission" date="2018-09" db="EMBL/GenBank/DDBJ databases">
        <title>Genome sequencing of strain 1JSPR-7.</title>
        <authorList>
            <person name="Heo J."/>
            <person name="Kim S.-J."/>
            <person name="Kwon S.-W."/>
        </authorList>
    </citation>
    <scope>NUCLEOTIDE SEQUENCE [LARGE SCALE GENOMIC DNA]</scope>
    <source>
        <strain evidence="2 3">1JSPR-7</strain>
    </source>
</reference>
<keyword evidence="3" id="KW-1185">Reference proteome</keyword>
<organism evidence="2 3">
    <name type="scientific">Lactococcus allomyrinae</name>
    <dbReference type="NCBI Taxonomy" id="2419773"/>
    <lineage>
        <taxon>Bacteria</taxon>
        <taxon>Bacillati</taxon>
        <taxon>Bacillota</taxon>
        <taxon>Bacilli</taxon>
        <taxon>Lactobacillales</taxon>
        <taxon>Streptococcaceae</taxon>
        <taxon>Lactococcus</taxon>
    </lineage>
</organism>